<dbReference type="RefSeq" id="YP_009321854.1">
    <property type="nucleotide sequence ID" value="NC_031911.1"/>
</dbReference>
<dbReference type="OrthoDB" id="16780at10239"/>
<evidence type="ECO:0000313" key="2">
    <source>
        <dbReference type="Proteomes" id="UP000207627"/>
    </source>
</evidence>
<reference evidence="1 2" key="1">
    <citation type="submission" date="2016-01" db="EMBL/GenBank/DDBJ databases">
        <title>Molecular aspects and genomic diversity of bacteriophages-specific to fish pathogen Flavobacterium psychrophilum.</title>
        <authorList>
            <person name="Castillo D."/>
            <person name="Middelboe M."/>
        </authorList>
    </citation>
    <scope>NUCLEOTIDE SEQUENCE [LARGE SCALE GENOMIC DNA]</scope>
</reference>
<proteinExistence type="predicted"/>
<evidence type="ECO:0000313" key="1">
    <source>
        <dbReference type="EMBL" id="ANB41062.1"/>
    </source>
</evidence>
<organism evidence="1 2">
    <name type="scientific">Flavobacterium phage 1H</name>
    <dbReference type="NCBI Taxonomy" id="1792272"/>
    <lineage>
        <taxon>Viruses</taxon>
        <taxon>Duplodnaviria</taxon>
        <taxon>Heunggongvirae</taxon>
        <taxon>Uroviricota</taxon>
        <taxon>Caudoviricetes</taxon>
        <taxon>Duneviridae</taxon>
        <taxon>Unahavirus</taxon>
        <taxon>Unahavirus uv1H</taxon>
    </lineage>
</organism>
<keyword evidence="2" id="KW-1185">Reference proteome</keyword>
<dbReference type="Proteomes" id="UP000207627">
    <property type="component" value="Segment"/>
</dbReference>
<sequence>MKVLDYFRYIPRLFDWYFQLPQIKRIQLNYIVLLAVVIIAAYKNDECHRENSHSLSDRIDAVNDFRAKEQERYTQKLESYSDKFNHLLELLIQQKKEVEQLNKLK</sequence>
<dbReference type="GeneID" id="30307354"/>
<name>A0A1B0WMJ4_9CAUD</name>
<dbReference type="EMBL" id="KU599889">
    <property type="protein sequence ID" value="ANB41062.1"/>
    <property type="molecule type" value="Genomic_DNA"/>
</dbReference>
<protein>
    <submittedName>
        <fullName evidence="1">Uncharacterized protein</fullName>
    </submittedName>
</protein>
<accession>A0A1B0WMJ4</accession>
<dbReference type="KEGG" id="vg:30307354"/>